<dbReference type="NCBIfam" id="NF033634">
    <property type="entry name" value="SLATT_1"/>
    <property type="match status" value="1"/>
</dbReference>
<reference evidence="2" key="1">
    <citation type="submission" date="2022-08" db="EMBL/GenBank/DDBJ databases">
        <title>Alicyclobacillus fastidiosus DSM 17978, complete genome.</title>
        <authorList>
            <person name="Wang Q."/>
            <person name="Cai R."/>
            <person name="Wang Z."/>
        </authorList>
    </citation>
    <scope>NUCLEOTIDE SEQUENCE</scope>
    <source>
        <strain evidence="2">DSM 17978</strain>
    </source>
</reference>
<dbReference type="RefSeq" id="WP_268007916.1">
    <property type="nucleotide sequence ID" value="NZ_CP104067.1"/>
</dbReference>
<feature type="transmembrane region" description="Helical" evidence="1">
    <location>
        <begin position="31"/>
        <end position="50"/>
    </location>
</feature>
<keyword evidence="1" id="KW-1133">Transmembrane helix</keyword>
<evidence type="ECO:0000313" key="2">
    <source>
        <dbReference type="EMBL" id="WAH44013.1"/>
    </source>
</evidence>
<evidence type="ECO:0000313" key="3">
    <source>
        <dbReference type="Proteomes" id="UP001164761"/>
    </source>
</evidence>
<keyword evidence="1" id="KW-0812">Transmembrane</keyword>
<keyword evidence="3" id="KW-1185">Reference proteome</keyword>
<dbReference type="Pfam" id="PF14015">
    <property type="entry name" value="DUF4231"/>
    <property type="match status" value="1"/>
</dbReference>
<protein>
    <submittedName>
        <fullName evidence="2">DUF4231 domain-containing protein</fullName>
    </submittedName>
</protein>
<evidence type="ECO:0000256" key="1">
    <source>
        <dbReference type="SAM" id="Phobius"/>
    </source>
</evidence>
<proteinExistence type="predicted"/>
<name>A0ABY6ZN59_9BACL</name>
<dbReference type="EMBL" id="CP104067">
    <property type="protein sequence ID" value="WAH44013.1"/>
    <property type="molecule type" value="Genomic_DNA"/>
</dbReference>
<gene>
    <name evidence="2" type="ORF">NZD89_11905</name>
</gene>
<feature type="transmembrane region" description="Helical" evidence="1">
    <location>
        <begin position="56"/>
        <end position="79"/>
    </location>
</feature>
<accession>A0ABY6ZN59</accession>
<dbReference type="Proteomes" id="UP001164761">
    <property type="component" value="Chromosome"/>
</dbReference>
<dbReference type="InterPro" id="IPR025325">
    <property type="entry name" value="DUF4231"/>
</dbReference>
<organism evidence="2 3">
    <name type="scientific">Alicyclobacillus fastidiosus</name>
    <dbReference type="NCBI Taxonomy" id="392011"/>
    <lineage>
        <taxon>Bacteria</taxon>
        <taxon>Bacillati</taxon>
        <taxon>Bacillota</taxon>
        <taxon>Bacilli</taxon>
        <taxon>Bacillales</taxon>
        <taxon>Alicyclobacillaceae</taxon>
        <taxon>Alicyclobacillus</taxon>
    </lineage>
</organism>
<keyword evidence="1" id="KW-0472">Membrane</keyword>
<sequence>MDEQNYLSERVDHQIQWFDDKSKFNQRWYKGLKLSQIIFSALIPLLVGFVSDFVWIKVLVGSLGVLVAIVTGFMEVFGFHENWIHYRQSAERLYREKYLFLTKCSPYQEGDAFKRFVTAVEGGCPRRTMIGNNEIRTEIRLPAARAQMEIING</sequence>